<dbReference type="InterPro" id="IPR009075">
    <property type="entry name" value="AcylCo_DH/oxidase_C"/>
</dbReference>
<sequence>MAAVETENGAVLRGLDAESREMVIDTVRQLKKRLLTREKVLEFDRKEIFPENTIREILGPDVALQLLFIPEEYGGMGGGAQDCCAVTREMSKICLGIATAFFAIQLGTDPILVGATEVQKEKWIGAIAEGNTIVAYAVTEPEAGSNVAAIKTKAEPVLNDAGEITAYKINGTKQFISNGGAADLVTVLAKTPEGPSFFVVEKGTQGFVPGKSEEKHGIRASNTSPLTFTDVVVPAENLVGSVPGKGLKQANRVFGYTRLMVASMALGAGQRALEIAIPYAKERIQFGGPLSEKQGYTHKLVVPHAVRLEAAAAYLDEVALRLDSSEEDLQVEGAIAKLFTPEVANKAVDEAMQALGGYGYISEFEVEKIKRDVKITCIYEGTSEIQQNIISTFRWKKTRKTNGEYYNDICTEMEESETGDIGARFYALAASALNHTIMLVHDNKLTRQQYIMFALADMMTYVEVGASMARKAISLEEADDPNAEKIKTMSRIFANEVAQMVAQNVLKILMGSGAFDQKTISKFMDSVFYNELISSYRNIIKDMDKVADILFER</sequence>
<evidence type="ECO:0000313" key="11">
    <source>
        <dbReference type="Proteomes" id="UP000663722"/>
    </source>
</evidence>
<dbReference type="AlphaFoldDB" id="A0A975GTF4"/>
<evidence type="ECO:0000256" key="3">
    <source>
        <dbReference type="ARBA" id="ARBA00011881"/>
    </source>
</evidence>
<dbReference type="Gene3D" id="1.10.540.10">
    <property type="entry name" value="Acyl-CoA dehydrogenase/oxidase, N-terminal domain"/>
    <property type="match status" value="1"/>
</dbReference>
<evidence type="ECO:0000259" key="9">
    <source>
        <dbReference type="Pfam" id="PF02771"/>
    </source>
</evidence>
<dbReference type="InterPro" id="IPR006091">
    <property type="entry name" value="Acyl-CoA_Oxase/DH_mid-dom"/>
</dbReference>
<organism evidence="10 11">
    <name type="scientific">Desulfonema magnum</name>
    <dbReference type="NCBI Taxonomy" id="45655"/>
    <lineage>
        <taxon>Bacteria</taxon>
        <taxon>Pseudomonadati</taxon>
        <taxon>Thermodesulfobacteriota</taxon>
        <taxon>Desulfobacteria</taxon>
        <taxon>Desulfobacterales</taxon>
        <taxon>Desulfococcaceae</taxon>
        <taxon>Desulfonema</taxon>
    </lineage>
</organism>
<dbReference type="Pfam" id="PF00441">
    <property type="entry name" value="Acyl-CoA_dh_1"/>
    <property type="match status" value="2"/>
</dbReference>
<dbReference type="SUPFAM" id="SSF56645">
    <property type="entry name" value="Acyl-CoA dehydrogenase NM domain-like"/>
    <property type="match status" value="1"/>
</dbReference>
<feature type="domain" description="Acyl-CoA dehydrogenase/oxidase C-terminal" evidence="7">
    <location>
        <begin position="421"/>
        <end position="525"/>
    </location>
</feature>
<feature type="domain" description="Acyl-CoA dehydrogenase/oxidase N-terminal" evidence="9">
    <location>
        <begin position="18"/>
        <end position="130"/>
    </location>
</feature>
<reference evidence="10" key="1">
    <citation type="journal article" date="2021" name="Microb. Physiol.">
        <title>Proteogenomic Insights into the Physiology of Marine, Sulfate-Reducing, Filamentous Desulfonema limicola and Desulfonema magnum.</title>
        <authorList>
            <person name="Schnaars V."/>
            <person name="Wohlbrand L."/>
            <person name="Scheve S."/>
            <person name="Hinrichs C."/>
            <person name="Reinhardt R."/>
            <person name="Rabus R."/>
        </authorList>
    </citation>
    <scope>NUCLEOTIDE SEQUENCE</scope>
    <source>
        <strain evidence="10">4be13</strain>
    </source>
</reference>
<dbReference type="InterPro" id="IPR006089">
    <property type="entry name" value="Acyl-CoA_DH_CS"/>
</dbReference>
<dbReference type="Gene3D" id="1.20.140.10">
    <property type="entry name" value="Butyryl-CoA Dehydrogenase, subunit A, domain 3"/>
    <property type="match status" value="2"/>
</dbReference>
<dbReference type="SUPFAM" id="SSF47203">
    <property type="entry name" value="Acyl-CoA dehydrogenase C-terminal domain-like"/>
    <property type="match status" value="2"/>
</dbReference>
<feature type="domain" description="Acyl-CoA dehydrogenase/oxidase C-terminal" evidence="7">
    <location>
        <begin position="244"/>
        <end position="391"/>
    </location>
</feature>
<dbReference type="Pfam" id="PF02771">
    <property type="entry name" value="Acyl-CoA_dh_N"/>
    <property type="match status" value="1"/>
</dbReference>
<dbReference type="PROSITE" id="PS00073">
    <property type="entry name" value="ACYL_COA_DH_2"/>
    <property type="match status" value="1"/>
</dbReference>
<dbReference type="Proteomes" id="UP000663722">
    <property type="component" value="Chromosome"/>
</dbReference>
<keyword evidence="4 6" id="KW-0285">Flavoprotein</keyword>
<dbReference type="InterPro" id="IPR046373">
    <property type="entry name" value="Acyl-CoA_Oxase/DH_mid-dom_sf"/>
</dbReference>
<proteinExistence type="inferred from homology"/>
<name>A0A975GTF4_9BACT</name>
<comment type="similarity">
    <text evidence="2 6">Belongs to the acyl-CoA dehydrogenase family.</text>
</comment>
<evidence type="ECO:0000256" key="2">
    <source>
        <dbReference type="ARBA" id="ARBA00009347"/>
    </source>
</evidence>
<dbReference type="EMBL" id="CP061800">
    <property type="protein sequence ID" value="QTA93014.1"/>
    <property type="molecule type" value="Genomic_DNA"/>
</dbReference>
<dbReference type="PANTHER" id="PTHR43884">
    <property type="entry name" value="ACYL-COA DEHYDROGENASE"/>
    <property type="match status" value="1"/>
</dbReference>
<accession>A0A975GTF4</accession>
<feature type="domain" description="Acyl-CoA oxidase/dehydrogenase middle" evidence="8">
    <location>
        <begin position="135"/>
        <end position="231"/>
    </location>
</feature>
<comment type="cofactor">
    <cofactor evidence="1 6">
        <name>FAD</name>
        <dbReference type="ChEBI" id="CHEBI:57692"/>
    </cofactor>
</comment>
<keyword evidence="5 6" id="KW-0274">FAD</keyword>
<dbReference type="FunFam" id="1.20.140.10:FF:000004">
    <property type="entry name" value="Acyl-CoA dehydrogenase FadE25"/>
    <property type="match status" value="1"/>
</dbReference>
<dbReference type="InterPro" id="IPR036250">
    <property type="entry name" value="AcylCo_DH-like_C"/>
</dbReference>
<comment type="subunit">
    <text evidence="3">Homotetramer.</text>
</comment>
<dbReference type="RefSeq" id="WP_207680142.1">
    <property type="nucleotide sequence ID" value="NZ_CP061800.1"/>
</dbReference>
<evidence type="ECO:0000259" key="8">
    <source>
        <dbReference type="Pfam" id="PF02770"/>
    </source>
</evidence>
<evidence type="ECO:0000256" key="4">
    <source>
        <dbReference type="ARBA" id="ARBA00022630"/>
    </source>
</evidence>
<dbReference type="GO" id="GO:0050660">
    <property type="term" value="F:flavin adenine dinucleotide binding"/>
    <property type="evidence" value="ECO:0007669"/>
    <property type="project" value="InterPro"/>
</dbReference>
<dbReference type="PANTHER" id="PTHR43884:SF12">
    <property type="entry name" value="ISOVALERYL-COA DEHYDROGENASE, MITOCHONDRIAL-RELATED"/>
    <property type="match status" value="1"/>
</dbReference>
<dbReference type="InterPro" id="IPR013786">
    <property type="entry name" value="AcylCoA_DH/ox_N"/>
</dbReference>
<evidence type="ECO:0000313" key="10">
    <source>
        <dbReference type="EMBL" id="QTA93014.1"/>
    </source>
</evidence>
<dbReference type="Gene3D" id="2.40.110.10">
    <property type="entry name" value="Butyryl-CoA Dehydrogenase, subunit A, domain 2"/>
    <property type="match status" value="1"/>
</dbReference>
<protein>
    <submittedName>
        <fullName evidence="10">Acyl-CoA dehydrogenase</fullName>
    </submittedName>
</protein>
<evidence type="ECO:0000256" key="6">
    <source>
        <dbReference type="RuleBase" id="RU362125"/>
    </source>
</evidence>
<gene>
    <name evidence="10" type="ORF">dnm_091070</name>
</gene>
<evidence type="ECO:0000256" key="5">
    <source>
        <dbReference type="ARBA" id="ARBA00022827"/>
    </source>
</evidence>
<evidence type="ECO:0000256" key="1">
    <source>
        <dbReference type="ARBA" id="ARBA00001974"/>
    </source>
</evidence>
<dbReference type="GO" id="GO:0003995">
    <property type="term" value="F:acyl-CoA dehydrogenase activity"/>
    <property type="evidence" value="ECO:0007669"/>
    <property type="project" value="InterPro"/>
</dbReference>
<dbReference type="KEGG" id="dmm:dnm_091070"/>
<keyword evidence="6" id="KW-0560">Oxidoreductase</keyword>
<evidence type="ECO:0000259" key="7">
    <source>
        <dbReference type="Pfam" id="PF00441"/>
    </source>
</evidence>
<dbReference type="InterPro" id="IPR009100">
    <property type="entry name" value="AcylCoA_DH/oxidase_NM_dom_sf"/>
</dbReference>
<keyword evidence="11" id="KW-1185">Reference proteome</keyword>
<dbReference type="Pfam" id="PF02770">
    <property type="entry name" value="Acyl-CoA_dh_M"/>
    <property type="match status" value="1"/>
</dbReference>
<dbReference type="InterPro" id="IPR037069">
    <property type="entry name" value="AcylCoA_DH/ox_N_sf"/>
</dbReference>